<reference evidence="4" key="1">
    <citation type="submission" date="2016-11" db="EMBL/GenBank/DDBJ databases">
        <authorList>
            <person name="Varghese N."/>
            <person name="Submissions S."/>
        </authorList>
    </citation>
    <scope>NUCLEOTIDE SEQUENCE [LARGE SCALE GENOMIC DNA]</scope>
    <source>
        <strain evidence="4">DSM 16057</strain>
    </source>
</reference>
<evidence type="ECO:0000256" key="2">
    <source>
        <dbReference type="ARBA" id="ARBA00023239"/>
    </source>
</evidence>
<dbReference type="GO" id="GO:0016829">
    <property type="term" value="F:lyase activity"/>
    <property type="evidence" value="ECO:0007669"/>
    <property type="project" value="UniProtKB-KW"/>
</dbReference>
<evidence type="ECO:0008006" key="5">
    <source>
        <dbReference type="Google" id="ProtNLM"/>
    </source>
</evidence>
<sequence>MKAVYFDCTGGFSAGSALAALIGAGVDAGVVQQALARFAATRCQIAVHYTVDNHVTLKFSGFEDRSYPAEEINRMVLNSGLYPGTMTTITELLQKFFLQESMVSAAVLVKMFGVLYGLENLGAGKVYTSPLPVGHSYRRGGKILPAAETLELLKGYPVIITRLPEPLITPCGAALINTLAYPLEDLSLMHLEKTGYGMMEYPVRALVGTVRDNLSGIREMTEHVVVAETAIDDMNPEFYPYVMERLLEAGALDVYLKPVVMKKGRSGIILTVISYRERLDRLLEVVFAETTTLGVRVRTEQRVCLKRDFIAVETPFGPVKVKLAYLNVQDSPLRFAPEFDDCKARAKERGVPVQVVYRAALVAAEKFTSSDGS</sequence>
<dbReference type="PANTHER" id="PTHR36566">
    <property type="entry name" value="NICKEL INSERTION PROTEIN-RELATED"/>
    <property type="match status" value="1"/>
</dbReference>
<keyword evidence="4" id="KW-1185">Reference proteome</keyword>
<dbReference type="Gene3D" id="3.10.20.300">
    <property type="entry name" value="mk0293 like domain"/>
    <property type="match status" value="1"/>
</dbReference>
<name>A0A1M6EB07_9FIRM</name>
<dbReference type="Gene3D" id="3.30.70.1380">
    <property type="entry name" value="Transcriptional regulatory protein pf0864 domain like"/>
    <property type="match status" value="1"/>
</dbReference>
<keyword evidence="1" id="KW-0533">Nickel</keyword>
<dbReference type="STRING" id="1121432.SAMN02745219_01167"/>
<dbReference type="EMBL" id="FQZM01000012">
    <property type="protein sequence ID" value="SHI82468.1"/>
    <property type="molecule type" value="Genomic_DNA"/>
</dbReference>
<keyword evidence="2" id="KW-0456">Lyase</keyword>
<organism evidence="3 4">
    <name type="scientific">Desulfofundulus thermosubterraneus DSM 16057</name>
    <dbReference type="NCBI Taxonomy" id="1121432"/>
    <lineage>
        <taxon>Bacteria</taxon>
        <taxon>Bacillati</taxon>
        <taxon>Bacillota</taxon>
        <taxon>Clostridia</taxon>
        <taxon>Eubacteriales</taxon>
        <taxon>Peptococcaceae</taxon>
        <taxon>Desulfofundulus</taxon>
    </lineage>
</organism>
<evidence type="ECO:0000313" key="3">
    <source>
        <dbReference type="EMBL" id="SHI82468.1"/>
    </source>
</evidence>
<dbReference type="Proteomes" id="UP000184529">
    <property type="component" value="Unassembled WGS sequence"/>
</dbReference>
<accession>A0A1M6EB07</accession>
<dbReference type="RefSeq" id="WP_072867937.1">
    <property type="nucleotide sequence ID" value="NZ_FQZM01000012.1"/>
</dbReference>
<gene>
    <name evidence="3" type="ORF">SAMN02745219_01167</name>
</gene>
<dbReference type="AlphaFoldDB" id="A0A1M6EB07"/>
<dbReference type="Pfam" id="PF01969">
    <property type="entry name" value="Ni_insertion"/>
    <property type="match status" value="1"/>
</dbReference>
<proteinExistence type="predicted"/>
<dbReference type="InterPro" id="IPR002822">
    <property type="entry name" value="Ni_insertion"/>
</dbReference>
<dbReference type="OrthoDB" id="9765625at2"/>
<evidence type="ECO:0000256" key="1">
    <source>
        <dbReference type="ARBA" id="ARBA00022596"/>
    </source>
</evidence>
<dbReference type="PANTHER" id="PTHR36566:SF1">
    <property type="entry name" value="PYRIDINIUM-3,5-BISTHIOCARBOXYLIC ACID MONONUCLEOTIDE NICKEL INSERTION PROTEIN"/>
    <property type="match status" value="1"/>
</dbReference>
<evidence type="ECO:0000313" key="4">
    <source>
        <dbReference type="Proteomes" id="UP000184529"/>
    </source>
</evidence>
<protein>
    <recommendedName>
        <fullName evidence="5">LarC family nickel insertion protein</fullName>
    </recommendedName>
</protein>